<organism evidence="2 3">
    <name type="scientific">Metallibacterium scheffleri</name>
    <dbReference type="NCBI Taxonomy" id="993689"/>
    <lineage>
        <taxon>Bacteria</taxon>
        <taxon>Pseudomonadati</taxon>
        <taxon>Pseudomonadota</taxon>
        <taxon>Gammaproteobacteria</taxon>
        <taxon>Lysobacterales</taxon>
        <taxon>Rhodanobacteraceae</taxon>
        <taxon>Metallibacterium</taxon>
    </lineage>
</organism>
<keyword evidence="1" id="KW-0698">rRNA processing</keyword>
<feature type="binding site" evidence="1">
    <location>
        <begin position="142"/>
        <end position="143"/>
    </location>
    <ligand>
        <name>S-adenosyl-L-methionine</name>
        <dbReference type="ChEBI" id="CHEBI:59789"/>
    </ligand>
</feature>
<feature type="binding site" evidence="1">
    <location>
        <position position="117"/>
    </location>
    <ligand>
        <name>S-adenosyl-L-methionine</name>
        <dbReference type="ChEBI" id="CHEBI:59789"/>
    </ligand>
</feature>
<keyword evidence="3" id="KW-1185">Reference proteome</keyword>
<dbReference type="RefSeq" id="WP_081128891.1">
    <property type="nucleotide sequence ID" value="NZ_DAHXOC010000042.1"/>
</dbReference>
<feature type="site" description="Interaction with substrate rRNA" evidence="1">
    <location>
        <position position="3"/>
    </location>
</feature>
<feature type="binding site" evidence="1">
    <location>
        <position position="99"/>
    </location>
    <ligand>
        <name>S-adenosyl-L-methionine</name>
        <dbReference type="ChEBI" id="CHEBI:59789"/>
    </ligand>
</feature>
<name>A0A4S3KN53_9GAMM</name>
<evidence type="ECO:0000256" key="1">
    <source>
        <dbReference type="HAMAP-Rule" id="MF_00934"/>
    </source>
</evidence>
<feature type="binding site" evidence="1">
    <location>
        <position position="41"/>
    </location>
    <ligand>
        <name>S-adenosyl-L-methionine</name>
        <dbReference type="ChEBI" id="CHEBI:59789"/>
    </ligand>
</feature>
<dbReference type="Pfam" id="PF04378">
    <property type="entry name" value="RsmJ"/>
    <property type="match status" value="1"/>
</dbReference>
<keyword evidence="1 2" id="KW-0808">Transferase</keyword>
<sequence>MNYRHRFHAGNFADVLKHTILLGVLDALKRKPAPFAYLDTHAGSGVYALDSEAARKTGEFRAGVLRVLDASDLPPLLRSYVEAVRACDAGTPLARYPGSPWLAQHALRAQDRAVLCELLPDEATALRGQFHGDARMQVHQRDGYEALSALLPPAEKRGLVLIDPPFEAQEAEFKLIQRALATALSRWPGGMFAVWYPIKLQRTREPLLRWLRGSAAQSVLVAELAVRAENSPLRLNGCGVALLNPPWKLDQALFAALPALARLLGEDGQGDSRLLWLKRE</sequence>
<dbReference type="PANTHER" id="PTHR37426">
    <property type="entry name" value="RIBOSOMAL RNA LARGE SUBUNIT METHYLTRANSFERASE J"/>
    <property type="match status" value="1"/>
</dbReference>
<dbReference type="OrthoDB" id="9791274at2"/>
<evidence type="ECO:0000313" key="2">
    <source>
        <dbReference type="EMBL" id="THD10363.1"/>
    </source>
</evidence>
<evidence type="ECO:0000313" key="3">
    <source>
        <dbReference type="Proteomes" id="UP000307749"/>
    </source>
</evidence>
<feature type="active site" description="Proton acceptor" evidence="1">
    <location>
        <position position="163"/>
    </location>
</feature>
<comment type="similarity">
    <text evidence="1">Belongs to the RlmJ family.</text>
</comment>
<dbReference type="SUPFAM" id="SSF53335">
    <property type="entry name" value="S-adenosyl-L-methionine-dependent methyltransferases"/>
    <property type="match status" value="1"/>
</dbReference>
<protein>
    <recommendedName>
        <fullName evidence="1">Ribosomal RNA large subunit methyltransferase J</fullName>
        <ecNumber evidence="1">2.1.1.266</ecNumber>
    </recommendedName>
    <alternativeName>
        <fullName evidence="1">23S rRNA (adenine(2030)-N6)-methyltransferase</fullName>
    </alternativeName>
    <alternativeName>
        <fullName evidence="1">23S rRNA m6A2030 methyltransferase</fullName>
    </alternativeName>
</protein>
<dbReference type="GO" id="GO:0036307">
    <property type="term" value="F:23S rRNA (adenine(2030)-N(6))-methyltransferase activity"/>
    <property type="evidence" value="ECO:0007669"/>
    <property type="project" value="UniProtKB-UniRule"/>
</dbReference>
<dbReference type="EC" id="2.1.1.266" evidence="1"/>
<comment type="function">
    <text evidence="1">Specifically methylates the adenine in position 2030 of 23S rRNA.</text>
</comment>
<proteinExistence type="inferred from homology"/>
<accession>A0A4S3KN53</accession>
<dbReference type="HAMAP" id="MF_00934">
    <property type="entry name" value="23SrRNA_methyltr_J"/>
    <property type="match status" value="1"/>
</dbReference>
<dbReference type="GO" id="GO:0070475">
    <property type="term" value="P:rRNA base methylation"/>
    <property type="evidence" value="ECO:0007669"/>
    <property type="project" value="UniProtKB-UniRule"/>
</dbReference>
<keyword evidence="1 2" id="KW-0489">Methyltransferase</keyword>
<dbReference type="GO" id="GO:0003723">
    <property type="term" value="F:RNA binding"/>
    <property type="evidence" value="ECO:0007669"/>
    <property type="project" value="UniProtKB-UniRule"/>
</dbReference>
<dbReference type="Proteomes" id="UP000307749">
    <property type="component" value="Unassembled WGS sequence"/>
</dbReference>
<gene>
    <name evidence="1" type="primary">rlmJ</name>
    <name evidence="2" type="ORF">B1806_09055</name>
</gene>
<dbReference type="GO" id="GO:0005829">
    <property type="term" value="C:cytosol"/>
    <property type="evidence" value="ECO:0007669"/>
    <property type="project" value="TreeGrafter"/>
</dbReference>
<dbReference type="InterPro" id="IPR007473">
    <property type="entry name" value="RlmJ"/>
</dbReference>
<feature type="binding site" evidence="1">
    <location>
        <position position="18"/>
    </location>
    <ligand>
        <name>S-adenosyl-L-methionine</name>
        <dbReference type="ChEBI" id="CHEBI:59789"/>
    </ligand>
</feature>
<comment type="caution">
    <text evidence="2">The sequence shown here is derived from an EMBL/GenBank/DDBJ whole genome shotgun (WGS) entry which is preliminary data.</text>
</comment>
<keyword evidence="1" id="KW-0694">RNA-binding</keyword>
<comment type="catalytic activity">
    <reaction evidence="1">
        <text>adenosine(2030) in 23S rRNA + S-adenosyl-L-methionine = N(6)-methyladenosine(2030) in 23S rRNA + S-adenosyl-L-homocysteine + H(+)</text>
        <dbReference type="Rhea" id="RHEA:43736"/>
        <dbReference type="Rhea" id="RHEA-COMP:10668"/>
        <dbReference type="Rhea" id="RHEA-COMP:10669"/>
        <dbReference type="ChEBI" id="CHEBI:15378"/>
        <dbReference type="ChEBI" id="CHEBI:57856"/>
        <dbReference type="ChEBI" id="CHEBI:59789"/>
        <dbReference type="ChEBI" id="CHEBI:74411"/>
        <dbReference type="ChEBI" id="CHEBI:74449"/>
        <dbReference type="EC" id="2.1.1.266"/>
    </reaction>
</comment>
<dbReference type="STRING" id="993689.GCA_002077135_02913"/>
<dbReference type="Gene3D" id="3.40.50.150">
    <property type="entry name" value="Vaccinia Virus protein VP39"/>
    <property type="match status" value="1"/>
</dbReference>
<dbReference type="AlphaFoldDB" id="A0A4S3KN53"/>
<dbReference type="EMBL" id="MWQO01000029">
    <property type="protein sequence ID" value="THD10363.1"/>
    <property type="molecule type" value="Genomic_DNA"/>
</dbReference>
<keyword evidence="1" id="KW-0949">S-adenosyl-L-methionine</keyword>
<reference evidence="2 3" key="1">
    <citation type="submission" date="2017-02" db="EMBL/GenBank/DDBJ databases">
        <title>Whole genome sequencing of Metallibacterium scheffleri DSM 24874 (T).</title>
        <authorList>
            <person name="Kumar S."/>
            <person name="Patil P."/>
            <person name="Patil P.B."/>
        </authorList>
    </citation>
    <scope>NUCLEOTIDE SEQUENCE [LARGE SCALE GENOMIC DNA]</scope>
    <source>
        <strain evidence="2 3">DSM 24874</strain>
    </source>
</reference>
<dbReference type="InterPro" id="IPR029063">
    <property type="entry name" value="SAM-dependent_MTases_sf"/>
</dbReference>
<dbReference type="PANTHER" id="PTHR37426:SF1">
    <property type="entry name" value="RIBOSOMAL RNA LARGE SUBUNIT METHYLTRANSFERASE J"/>
    <property type="match status" value="1"/>
</dbReference>
<feature type="binding site" evidence="1">
    <location>
        <position position="163"/>
    </location>
    <ligand>
        <name>S-adenosyl-L-methionine</name>
        <dbReference type="ChEBI" id="CHEBI:59789"/>
    </ligand>
</feature>
<comment type="subunit">
    <text evidence="1">Monomer.</text>
</comment>